<dbReference type="STRING" id="69332.A0A388JWY3"/>
<keyword evidence="3" id="KW-1185">Reference proteome</keyword>
<organism evidence="2 3">
    <name type="scientific">Chara braunii</name>
    <name type="common">Braun's stonewort</name>
    <dbReference type="NCBI Taxonomy" id="69332"/>
    <lineage>
        <taxon>Eukaryota</taxon>
        <taxon>Viridiplantae</taxon>
        <taxon>Streptophyta</taxon>
        <taxon>Charophyceae</taxon>
        <taxon>Charales</taxon>
        <taxon>Characeae</taxon>
        <taxon>Chara</taxon>
    </lineage>
</organism>
<name>A0A388JWY3_CHABU</name>
<dbReference type="PANTHER" id="PTHR31365">
    <property type="entry name" value="EXPRESSED PROTEIN"/>
    <property type="match status" value="1"/>
</dbReference>
<dbReference type="PANTHER" id="PTHR31365:SF4">
    <property type="entry name" value="OS05G0179800 PROTEIN"/>
    <property type="match status" value="1"/>
</dbReference>
<dbReference type="EMBL" id="BFEA01000027">
    <property type="protein sequence ID" value="GBG62242.1"/>
    <property type="molecule type" value="Genomic_DNA"/>
</dbReference>
<sequence length="212" mass="22835">MVGGYGRREDGVAPAINTSNIFAALESRKRGKGKKKAAEQKKETPKKDSTSKIVLPEPTPSPAAAWVAPQVSVSGCWADAVDDDDSDGGLGPLPDWATPSRDNEPPASVETNEGEAEGVKEEEEEVHGVEEESDGDEDDHEDEADDDGEEEGEEDSSALSGRSPPTLSQSRFLSTPSTMIQPTPPERQLSKKELKKKEMEELEAVLLSLIHI</sequence>
<evidence type="ECO:0000313" key="2">
    <source>
        <dbReference type="EMBL" id="GBG62242.1"/>
    </source>
</evidence>
<feature type="compositionally biased region" description="Polar residues" evidence="1">
    <location>
        <begin position="159"/>
        <end position="181"/>
    </location>
</feature>
<dbReference type="Proteomes" id="UP000265515">
    <property type="component" value="Unassembled WGS sequence"/>
</dbReference>
<protein>
    <submittedName>
        <fullName evidence="2">Uncharacterized protein</fullName>
    </submittedName>
</protein>
<evidence type="ECO:0000256" key="1">
    <source>
        <dbReference type="SAM" id="MobiDB-lite"/>
    </source>
</evidence>
<feature type="compositionally biased region" description="Basic and acidic residues" evidence="1">
    <location>
        <begin position="1"/>
        <end position="11"/>
    </location>
</feature>
<gene>
    <name evidence="2" type="ORF">CBR_g29849</name>
</gene>
<proteinExistence type="predicted"/>
<accession>A0A388JWY3</accession>
<dbReference type="AlphaFoldDB" id="A0A388JWY3"/>
<dbReference type="Gramene" id="GBG62242">
    <property type="protein sequence ID" value="GBG62242"/>
    <property type="gene ID" value="CBR_g29849"/>
</dbReference>
<feature type="compositionally biased region" description="Acidic residues" evidence="1">
    <location>
        <begin position="112"/>
        <end position="156"/>
    </location>
</feature>
<reference evidence="2 3" key="1">
    <citation type="journal article" date="2018" name="Cell">
        <title>The Chara Genome: Secondary Complexity and Implications for Plant Terrestrialization.</title>
        <authorList>
            <person name="Nishiyama T."/>
            <person name="Sakayama H."/>
            <person name="Vries J.D."/>
            <person name="Buschmann H."/>
            <person name="Saint-Marcoux D."/>
            <person name="Ullrich K.K."/>
            <person name="Haas F.B."/>
            <person name="Vanderstraeten L."/>
            <person name="Becker D."/>
            <person name="Lang D."/>
            <person name="Vosolsobe S."/>
            <person name="Rombauts S."/>
            <person name="Wilhelmsson P.K.I."/>
            <person name="Janitza P."/>
            <person name="Kern R."/>
            <person name="Heyl A."/>
            <person name="Rumpler F."/>
            <person name="Villalobos L.I.A.C."/>
            <person name="Clay J.M."/>
            <person name="Skokan R."/>
            <person name="Toyoda A."/>
            <person name="Suzuki Y."/>
            <person name="Kagoshima H."/>
            <person name="Schijlen E."/>
            <person name="Tajeshwar N."/>
            <person name="Catarino B."/>
            <person name="Hetherington A.J."/>
            <person name="Saltykova A."/>
            <person name="Bonnot C."/>
            <person name="Breuninger H."/>
            <person name="Symeonidi A."/>
            <person name="Radhakrishnan G.V."/>
            <person name="Van Nieuwerburgh F."/>
            <person name="Deforce D."/>
            <person name="Chang C."/>
            <person name="Karol K.G."/>
            <person name="Hedrich R."/>
            <person name="Ulvskov P."/>
            <person name="Glockner G."/>
            <person name="Delwiche C.F."/>
            <person name="Petrasek J."/>
            <person name="Van de Peer Y."/>
            <person name="Friml J."/>
            <person name="Beilby M."/>
            <person name="Dolan L."/>
            <person name="Kohara Y."/>
            <person name="Sugano S."/>
            <person name="Fujiyama A."/>
            <person name="Delaux P.-M."/>
            <person name="Quint M."/>
            <person name="TheiBen G."/>
            <person name="Hagemann M."/>
            <person name="Harholt J."/>
            <person name="Dunand C."/>
            <person name="Zachgo S."/>
            <person name="Langdale J."/>
            <person name="Maumus F."/>
            <person name="Straeten D.V.D."/>
            <person name="Gould S.B."/>
            <person name="Rensing S.A."/>
        </authorList>
    </citation>
    <scope>NUCLEOTIDE SEQUENCE [LARGE SCALE GENOMIC DNA]</scope>
    <source>
        <strain evidence="2 3">S276</strain>
    </source>
</reference>
<feature type="compositionally biased region" description="Basic and acidic residues" evidence="1">
    <location>
        <begin position="36"/>
        <end position="50"/>
    </location>
</feature>
<feature type="region of interest" description="Disordered" evidence="1">
    <location>
        <begin position="1"/>
        <end position="195"/>
    </location>
</feature>
<comment type="caution">
    <text evidence="2">The sequence shown here is derived from an EMBL/GenBank/DDBJ whole genome shotgun (WGS) entry which is preliminary data.</text>
</comment>
<evidence type="ECO:0000313" key="3">
    <source>
        <dbReference type="Proteomes" id="UP000265515"/>
    </source>
</evidence>